<name>A0A9K3L537_9STRA</name>
<dbReference type="AlphaFoldDB" id="A0A9K3L537"/>
<sequence length="128" mass="14594">MKSFGNLIYTPCDSDGDDNPVLTEILLSRLVYEFGETTKCNKNEINLFKQDADNAMDYMVKGTENETRQFFQILSSLGYQLLAIRIASQQIRISVNIHERCRRNNDEGLIIPRKEASKSIPGPPYVCD</sequence>
<evidence type="ECO:0000313" key="1">
    <source>
        <dbReference type="EMBL" id="KAG7355894.1"/>
    </source>
</evidence>
<comment type="caution">
    <text evidence="1">The sequence shown here is derived from an EMBL/GenBank/DDBJ whole genome shotgun (WGS) entry which is preliminary data.</text>
</comment>
<accession>A0A9K3L537</accession>
<organism evidence="1 2">
    <name type="scientific">Nitzschia inconspicua</name>
    <dbReference type="NCBI Taxonomy" id="303405"/>
    <lineage>
        <taxon>Eukaryota</taxon>
        <taxon>Sar</taxon>
        <taxon>Stramenopiles</taxon>
        <taxon>Ochrophyta</taxon>
        <taxon>Bacillariophyta</taxon>
        <taxon>Bacillariophyceae</taxon>
        <taxon>Bacillariophycidae</taxon>
        <taxon>Bacillariales</taxon>
        <taxon>Bacillariaceae</taxon>
        <taxon>Nitzschia</taxon>
    </lineage>
</organism>
<protein>
    <submittedName>
        <fullName evidence="1">Uncharacterized protein</fullName>
    </submittedName>
</protein>
<dbReference type="Proteomes" id="UP000693970">
    <property type="component" value="Unassembled WGS sequence"/>
</dbReference>
<evidence type="ECO:0000313" key="2">
    <source>
        <dbReference type="Proteomes" id="UP000693970"/>
    </source>
</evidence>
<dbReference type="EMBL" id="JAGRRH010000015">
    <property type="protein sequence ID" value="KAG7355894.1"/>
    <property type="molecule type" value="Genomic_DNA"/>
</dbReference>
<proteinExistence type="predicted"/>
<reference evidence="1" key="2">
    <citation type="submission" date="2021-04" db="EMBL/GenBank/DDBJ databases">
        <authorList>
            <person name="Podell S."/>
        </authorList>
    </citation>
    <scope>NUCLEOTIDE SEQUENCE</scope>
    <source>
        <strain evidence="1">Hildebrandi</strain>
    </source>
</reference>
<keyword evidence="2" id="KW-1185">Reference proteome</keyword>
<reference evidence="1" key="1">
    <citation type="journal article" date="2021" name="Sci. Rep.">
        <title>Diploid genomic architecture of Nitzschia inconspicua, an elite biomass production diatom.</title>
        <authorList>
            <person name="Oliver A."/>
            <person name="Podell S."/>
            <person name="Pinowska A."/>
            <person name="Traller J.C."/>
            <person name="Smith S.R."/>
            <person name="McClure R."/>
            <person name="Beliaev A."/>
            <person name="Bohutskyi P."/>
            <person name="Hill E.A."/>
            <person name="Rabines A."/>
            <person name="Zheng H."/>
            <person name="Allen L.Z."/>
            <person name="Kuo A."/>
            <person name="Grigoriev I.V."/>
            <person name="Allen A.E."/>
            <person name="Hazlebeck D."/>
            <person name="Allen E.E."/>
        </authorList>
    </citation>
    <scope>NUCLEOTIDE SEQUENCE</scope>
    <source>
        <strain evidence="1">Hildebrandi</strain>
    </source>
</reference>
<gene>
    <name evidence="1" type="ORF">IV203_000580</name>
</gene>